<dbReference type="AlphaFoldDB" id="A0A9X0WEJ0"/>
<evidence type="ECO:0000256" key="1">
    <source>
        <dbReference type="SAM" id="MobiDB-lite"/>
    </source>
</evidence>
<evidence type="ECO:0000313" key="4">
    <source>
        <dbReference type="EMBL" id="MBK1643108.1"/>
    </source>
</evidence>
<feature type="region of interest" description="Disordered" evidence="1">
    <location>
        <begin position="67"/>
        <end position="88"/>
    </location>
</feature>
<comment type="caution">
    <text evidence="4">The sequence shown here is derived from an EMBL/GenBank/DDBJ whole genome shotgun (WGS) entry which is preliminary data.</text>
</comment>
<dbReference type="InterPro" id="IPR007730">
    <property type="entry name" value="SPOR-like_dom"/>
</dbReference>
<protein>
    <recommendedName>
        <fullName evidence="3">SPOR domain-containing protein</fullName>
    </recommendedName>
</protein>
<dbReference type="GO" id="GO:0032506">
    <property type="term" value="P:cytokinetic process"/>
    <property type="evidence" value="ECO:0007669"/>
    <property type="project" value="TreeGrafter"/>
</dbReference>
<organism evidence="4 5">
    <name type="scientific">Thiocapsa imhoffii</name>
    <dbReference type="NCBI Taxonomy" id="382777"/>
    <lineage>
        <taxon>Bacteria</taxon>
        <taxon>Pseudomonadati</taxon>
        <taxon>Pseudomonadota</taxon>
        <taxon>Gammaproteobacteria</taxon>
        <taxon>Chromatiales</taxon>
        <taxon>Chromatiaceae</taxon>
        <taxon>Thiocapsa</taxon>
    </lineage>
</organism>
<feature type="region of interest" description="Disordered" evidence="1">
    <location>
        <begin position="100"/>
        <end position="119"/>
    </location>
</feature>
<gene>
    <name evidence="4" type="ORF">CKO25_00240</name>
</gene>
<dbReference type="Gene3D" id="3.30.70.1070">
    <property type="entry name" value="Sporulation related repeat"/>
    <property type="match status" value="1"/>
</dbReference>
<feature type="compositionally biased region" description="Pro residues" evidence="1">
    <location>
        <begin position="106"/>
        <end position="116"/>
    </location>
</feature>
<dbReference type="PANTHER" id="PTHR38687:SF1">
    <property type="entry name" value="CELL DIVISION PROTEIN DEDD"/>
    <property type="match status" value="1"/>
</dbReference>
<dbReference type="GO" id="GO:0042834">
    <property type="term" value="F:peptidoglycan binding"/>
    <property type="evidence" value="ECO:0007669"/>
    <property type="project" value="InterPro"/>
</dbReference>
<dbReference type="InterPro" id="IPR036680">
    <property type="entry name" value="SPOR-like_sf"/>
</dbReference>
<evidence type="ECO:0000313" key="5">
    <source>
        <dbReference type="Proteomes" id="UP001138802"/>
    </source>
</evidence>
<reference evidence="4 5" key="1">
    <citation type="journal article" date="2020" name="Microorganisms">
        <title>Osmotic Adaptation and Compatible Solute Biosynthesis of Phototrophic Bacteria as Revealed from Genome Analyses.</title>
        <authorList>
            <person name="Imhoff J.F."/>
            <person name="Rahn T."/>
            <person name="Kunzel S."/>
            <person name="Keller A."/>
            <person name="Neulinger S.C."/>
        </authorList>
    </citation>
    <scope>NUCLEOTIDE SEQUENCE [LARGE SCALE GENOMIC DNA]</scope>
    <source>
        <strain evidence="4 5">DSM 21303</strain>
    </source>
</reference>
<feature type="domain" description="SPOR" evidence="3">
    <location>
        <begin position="133"/>
        <end position="213"/>
    </location>
</feature>
<dbReference type="PANTHER" id="PTHR38687">
    <property type="entry name" value="CELL DIVISION PROTEIN DEDD-RELATED"/>
    <property type="match status" value="1"/>
</dbReference>
<sequence length="213" mass="23116">MGSGFWVFRHRSRCEMTRDYRRGSVGRPSVPRRKQGQSCIWSFLLGGMLGAFIVGFFWVQNPDAVKQPEQSAAEPSERPTLPPSPSFEFPHLFRDTEVDIGTGAVRPPPPPAPRPEPQAVEPVAPVAPAAPVAAAGRGVLIQVASFGRGADAERLKAELALLGIPSRVEVATVASGQTYHRVRTGPYASPSEVDRVRALLQRHGHEAMTIRVP</sequence>
<name>A0A9X0WEJ0_9GAMM</name>
<keyword evidence="2" id="KW-1133">Transmembrane helix</keyword>
<dbReference type="EMBL" id="NRSD01000001">
    <property type="protein sequence ID" value="MBK1643108.1"/>
    <property type="molecule type" value="Genomic_DNA"/>
</dbReference>
<keyword evidence="2" id="KW-0472">Membrane</keyword>
<evidence type="ECO:0000259" key="3">
    <source>
        <dbReference type="PROSITE" id="PS51724"/>
    </source>
</evidence>
<dbReference type="InterPro" id="IPR052521">
    <property type="entry name" value="Cell_div_SPOR-domain"/>
</dbReference>
<dbReference type="SUPFAM" id="SSF110997">
    <property type="entry name" value="Sporulation related repeat"/>
    <property type="match status" value="1"/>
</dbReference>
<proteinExistence type="predicted"/>
<accession>A0A9X0WEJ0</accession>
<keyword evidence="5" id="KW-1185">Reference proteome</keyword>
<dbReference type="Pfam" id="PF05036">
    <property type="entry name" value="SPOR"/>
    <property type="match status" value="1"/>
</dbReference>
<dbReference type="GO" id="GO:0030428">
    <property type="term" value="C:cell septum"/>
    <property type="evidence" value="ECO:0007669"/>
    <property type="project" value="TreeGrafter"/>
</dbReference>
<evidence type="ECO:0000256" key="2">
    <source>
        <dbReference type="SAM" id="Phobius"/>
    </source>
</evidence>
<dbReference type="PROSITE" id="PS51724">
    <property type="entry name" value="SPOR"/>
    <property type="match status" value="1"/>
</dbReference>
<keyword evidence="2" id="KW-0812">Transmembrane</keyword>
<dbReference type="GO" id="GO:0032153">
    <property type="term" value="C:cell division site"/>
    <property type="evidence" value="ECO:0007669"/>
    <property type="project" value="TreeGrafter"/>
</dbReference>
<feature type="transmembrane region" description="Helical" evidence="2">
    <location>
        <begin position="39"/>
        <end position="59"/>
    </location>
</feature>
<dbReference type="Proteomes" id="UP001138802">
    <property type="component" value="Unassembled WGS sequence"/>
</dbReference>